<dbReference type="OrthoDB" id="289038at2759"/>
<dbReference type="PROSITE" id="PS50235">
    <property type="entry name" value="USP_3"/>
    <property type="match status" value="1"/>
</dbReference>
<evidence type="ECO:0000313" key="3">
    <source>
        <dbReference type="Proteomes" id="UP000265618"/>
    </source>
</evidence>
<dbReference type="GO" id="GO:0004843">
    <property type="term" value="F:cysteine-type deubiquitinase activity"/>
    <property type="evidence" value="ECO:0007669"/>
    <property type="project" value="InterPro"/>
</dbReference>
<sequence>SDMDGGVNTGYSCAAGIVPEVSAVDTGSKASYRGLVNQGATCYMNSLLQSLFMTPEVRDLIFRFRYNPDKHPAKGECIPYQLQRLFAQLALSKRSAISTKELTTSFGWTSGEQYQQHDVQELANLLFDALERSFDDEAMKAELKTLLYYY</sequence>
<dbReference type="InterPro" id="IPR028889">
    <property type="entry name" value="USP"/>
</dbReference>
<dbReference type="GO" id="GO:0005634">
    <property type="term" value="C:nucleus"/>
    <property type="evidence" value="ECO:0007669"/>
    <property type="project" value="TreeGrafter"/>
</dbReference>
<feature type="domain" description="USP" evidence="1">
    <location>
        <begin position="33"/>
        <end position="150"/>
    </location>
</feature>
<dbReference type="PANTHER" id="PTHR24006:SF702">
    <property type="entry name" value="UBIQUITIN CARBOXYL-TERMINAL HYDROLASE 47"/>
    <property type="match status" value="1"/>
</dbReference>
<proteinExistence type="predicted"/>
<keyword evidence="3" id="KW-1185">Reference proteome</keyword>
<dbReference type="InterPro" id="IPR050164">
    <property type="entry name" value="Peptidase_C19"/>
</dbReference>
<evidence type="ECO:0000259" key="1">
    <source>
        <dbReference type="PROSITE" id="PS50235"/>
    </source>
</evidence>
<dbReference type="GO" id="GO:0016579">
    <property type="term" value="P:protein deubiquitination"/>
    <property type="evidence" value="ECO:0007669"/>
    <property type="project" value="InterPro"/>
</dbReference>
<dbReference type="SUPFAM" id="SSF54001">
    <property type="entry name" value="Cysteine proteinases"/>
    <property type="match status" value="1"/>
</dbReference>
<dbReference type="PANTHER" id="PTHR24006">
    <property type="entry name" value="UBIQUITIN CARBOXYL-TERMINAL HYDROLASE"/>
    <property type="match status" value="1"/>
</dbReference>
<dbReference type="InterPro" id="IPR001394">
    <property type="entry name" value="Peptidase_C19_UCH"/>
</dbReference>
<protein>
    <recommendedName>
        <fullName evidence="1">USP domain-containing protein</fullName>
    </recommendedName>
</protein>
<feature type="non-terminal residue" evidence="2">
    <location>
        <position position="1"/>
    </location>
</feature>
<dbReference type="AlphaFoldDB" id="A0A9K3D1T3"/>
<name>A0A9K3D1T3_9EUKA</name>
<dbReference type="Gene3D" id="3.90.70.10">
    <property type="entry name" value="Cysteine proteinases"/>
    <property type="match status" value="1"/>
</dbReference>
<dbReference type="InterPro" id="IPR038765">
    <property type="entry name" value="Papain-like_cys_pep_sf"/>
</dbReference>
<comment type="caution">
    <text evidence="2">The sequence shown here is derived from an EMBL/GenBank/DDBJ whole genome shotgun (WGS) entry which is preliminary data.</text>
</comment>
<dbReference type="InterPro" id="IPR018200">
    <property type="entry name" value="USP_CS"/>
</dbReference>
<dbReference type="GO" id="GO:0005829">
    <property type="term" value="C:cytosol"/>
    <property type="evidence" value="ECO:0007669"/>
    <property type="project" value="TreeGrafter"/>
</dbReference>
<dbReference type="EMBL" id="BDIP01002389">
    <property type="protein sequence ID" value="GIQ86228.1"/>
    <property type="molecule type" value="Genomic_DNA"/>
</dbReference>
<accession>A0A9K3D1T3</accession>
<dbReference type="Pfam" id="PF00443">
    <property type="entry name" value="UCH"/>
    <property type="match status" value="1"/>
</dbReference>
<organism evidence="2 3">
    <name type="scientific">Kipferlia bialata</name>
    <dbReference type="NCBI Taxonomy" id="797122"/>
    <lineage>
        <taxon>Eukaryota</taxon>
        <taxon>Metamonada</taxon>
        <taxon>Carpediemonas-like organisms</taxon>
        <taxon>Kipferlia</taxon>
    </lineage>
</organism>
<reference evidence="2 3" key="1">
    <citation type="journal article" date="2018" name="PLoS ONE">
        <title>The draft genome of Kipferlia bialata reveals reductive genome evolution in fornicate parasites.</title>
        <authorList>
            <person name="Tanifuji G."/>
            <person name="Takabayashi S."/>
            <person name="Kume K."/>
            <person name="Takagi M."/>
            <person name="Nakayama T."/>
            <person name="Kamikawa R."/>
            <person name="Inagaki Y."/>
            <person name="Hashimoto T."/>
        </authorList>
    </citation>
    <scope>NUCLEOTIDE SEQUENCE [LARGE SCALE GENOMIC DNA]</scope>
    <source>
        <strain evidence="2">NY0173</strain>
    </source>
</reference>
<dbReference type="PROSITE" id="PS00972">
    <property type="entry name" value="USP_1"/>
    <property type="match status" value="1"/>
</dbReference>
<evidence type="ECO:0000313" key="2">
    <source>
        <dbReference type="EMBL" id="GIQ86228.1"/>
    </source>
</evidence>
<gene>
    <name evidence="2" type="ORF">KIPB_008041</name>
</gene>
<dbReference type="Proteomes" id="UP000265618">
    <property type="component" value="Unassembled WGS sequence"/>
</dbReference>